<feature type="domain" description="Protein FecR C-terminal" evidence="3">
    <location>
        <begin position="200"/>
        <end position="261"/>
    </location>
</feature>
<dbReference type="PANTHER" id="PTHR30273">
    <property type="entry name" value="PERIPLASMIC SIGNAL SENSOR AND SIGMA FACTOR ACTIVATOR FECR-RELATED"/>
    <property type="match status" value="1"/>
</dbReference>
<evidence type="ECO:0000313" key="5">
    <source>
        <dbReference type="Proteomes" id="UP000324575"/>
    </source>
</evidence>
<evidence type="ECO:0000256" key="1">
    <source>
        <dbReference type="SAM" id="Phobius"/>
    </source>
</evidence>
<dbReference type="Gene3D" id="2.60.120.1440">
    <property type="match status" value="1"/>
</dbReference>
<dbReference type="InterPro" id="IPR012373">
    <property type="entry name" value="Ferrdict_sens_TM"/>
</dbReference>
<dbReference type="PANTHER" id="PTHR30273:SF2">
    <property type="entry name" value="PROTEIN FECR"/>
    <property type="match status" value="1"/>
</dbReference>
<protein>
    <submittedName>
        <fullName evidence="4">Uncharacterized protein</fullName>
    </submittedName>
</protein>
<feature type="transmembrane region" description="Helical" evidence="1">
    <location>
        <begin position="43"/>
        <end position="66"/>
    </location>
</feature>
<accession>A0A5M8NYV8</accession>
<keyword evidence="1" id="KW-0812">Transmembrane</keyword>
<evidence type="ECO:0000313" key="4">
    <source>
        <dbReference type="EMBL" id="KAA6301336.1"/>
    </source>
</evidence>
<comment type="caution">
    <text evidence="4">The sequence shown here is derived from an EMBL/GenBank/DDBJ whole genome shotgun (WGS) entry which is preliminary data.</text>
</comment>
<feature type="domain" description="FecR protein" evidence="2">
    <location>
        <begin position="71"/>
        <end position="159"/>
    </location>
</feature>
<dbReference type="InterPro" id="IPR006860">
    <property type="entry name" value="FecR"/>
</dbReference>
<dbReference type="Gene3D" id="3.55.50.30">
    <property type="match status" value="1"/>
</dbReference>
<keyword evidence="1" id="KW-0472">Membrane</keyword>
<keyword evidence="1" id="KW-1133">Transmembrane helix</keyword>
<evidence type="ECO:0000259" key="3">
    <source>
        <dbReference type="Pfam" id="PF16344"/>
    </source>
</evidence>
<organism evidence="4 5">
    <name type="scientific">Candidatus Ordinivivax streblomastigis</name>
    <dbReference type="NCBI Taxonomy" id="2540710"/>
    <lineage>
        <taxon>Bacteria</taxon>
        <taxon>Pseudomonadati</taxon>
        <taxon>Bacteroidota</taxon>
        <taxon>Bacteroidia</taxon>
        <taxon>Bacteroidales</taxon>
        <taxon>Candidatus Ordinivivax</taxon>
    </lineage>
</organism>
<sequence length="261" mass="29134">MKTENIKIVPKWDKSKDDIWQEAFAGLEEEKAFKKSFTAHLSFLKYAAAAVIAIAVVGTTFAYLYAQTETAARGTHLVITLPDGSATTLNAESKLTYKPYWWFASRNVELNGEAYFEVTHGSRFTVKSNNNTVKVLGTSFNVLARAGQYRVTCLTGRVEVSANRETVLLTPNMQAIFQNSKLVVNESPEAAQSISWTQNKFSFIGVPLVDVVEEIERQYDIQVATTSKLDHLYTGNFSKAKEPQEVLEIVGKPFGITFQIK</sequence>
<dbReference type="GO" id="GO:0016989">
    <property type="term" value="F:sigma factor antagonist activity"/>
    <property type="evidence" value="ECO:0007669"/>
    <property type="project" value="TreeGrafter"/>
</dbReference>
<dbReference type="InterPro" id="IPR032508">
    <property type="entry name" value="FecR_C"/>
</dbReference>
<reference evidence="4 5" key="1">
    <citation type="submission" date="2019-03" db="EMBL/GenBank/DDBJ databases">
        <title>Single cell metagenomics reveals metabolic interactions within the superorganism composed of flagellate Streblomastix strix and complex community of Bacteroidetes bacteria on its surface.</title>
        <authorList>
            <person name="Treitli S.C."/>
            <person name="Kolisko M."/>
            <person name="Husnik F."/>
            <person name="Keeling P."/>
            <person name="Hampl V."/>
        </authorList>
    </citation>
    <scope>NUCLEOTIDE SEQUENCE [LARGE SCALE GENOMIC DNA]</scope>
    <source>
        <strain evidence="4">St1</strain>
    </source>
</reference>
<evidence type="ECO:0000259" key="2">
    <source>
        <dbReference type="Pfam" id="PF04773"/>
    </source>
</evidence>
<dbReference type="AlphaFoldDB" id="A0A5M8NYV8"/>
<dbReference type="Proteomes" id="UP000324575">
    <property type="component" value="Unassembled WGS sequence"/>
</dbReference>
<gene>
    <name evidence="4" type="ORF">EZS26_002533</name>
</gene>
<dbReference type="EMBL" id="SNRX01000021">
    <property type="protein sequence ID" value="KAA6301336.1"/>
    <property type="molecule type" value="Genomic_DNA"/>
</dbReference>
<dbReference type="Pfam" id="PF04773">
    <property type="entry name" value="FecR"/>
    <property type="match status" value="1"/>
</dbReference>
<name>A0A5M8NYV8_9BACT</name>
<proteinExistence type="predicted"/>
<dbReference type="Pfam" id="PF16344">
    <property type="entry name" value="FecR_C"/>
    <property type="match status" value="1"/>
</dbReference>